<dbReference type="Gene3D" id="3.40.50.720">
    <property type="entry name" value="NAD(P)-binding Rossmann-like Domain"/>
    <property type="match status" value="1"/>
</dbReference>
<dbReference type="InterPro" id="IPR013328">
    <property type="entry name" value="6PGD_dom2"/>
</dbReference>
<dbReference type="PIRSF" id="PIRSF000105">
    <property type="entry name" value="HCDH"/>
    <property type="match status" value="1"/>
</dbReference>
<dbReference type="AlphaFoldDB" id="A0A088E3L4"/>
<keyword evidence="3" id="KW-0520">NAD</keyword>
<feature type="binding site" evidence="3">
    <location>
        <position position="262"/>
    </location>
    <ligand>
        <name>NAD(+)</name>
        <dbReference type="ChEBI" id="CHEBI:57540"/>
    </ligand>
</feature>
<dbReference type="OMA" id="MAHPMGP"/>
<feature type="domain" description="3-hydroxyacyl-CoA dehydrogenase C-terminal" evidence="4">
    <location>
        <begin position="179"/>
        <end position="270"/>
    </location>
</feature>
<feature type="binding site" evidence="3">
    <location>
        <begin position="7"/>
        <end position="12"/>
    </location>
    <ligand>
        <name>NAD(+)</name>
        <dbReference type="ChEBI" id="CHEBI:57540"/>
    </ligand>
</feature>
<dbReference type="GO" id="GO:0003857">
    <property type="term" value="F:(3S)-3-hydroxyacyl-CoA dehydrogenase (NAD+) activity"/>
    <property type="evidence" value="ECO:0007669"/>
    <property type="project" value="UniProtKB-EC"/>
</dbReference>
<evidence type="ECO:0000256" key="3">
    <source>
        <dbReference type="PIRSR" id="PIRSR000105-2"/>
    </source>
</evidence>
<feature type="binding site" evidence="3">
    <location>
        <position position="111"/>
    </location>
    <ligand>
        <name>NAD(+)</name>
        <dbReference type="ChEBI" id="CHEBI:57540"/>
    </ligand>
</feature>
<evidence type="ECO:0000259" key="5">
    <source>
        <dbReference type="Pfam" id="PF02737"/>
    </source>
</evidence>
<dbReference type="Pfam" id="PF00725">
    <property type="entry name" value="3HCDH"/>
    <property type="match status" value="1"/>
</dbReference>
<dbReference type="InterPro" id="IPR006108">
    <property type="entry name" value="3HC_DH_C"/>
</dbReference>
<dbReference type="InterPro" id="IPR008927">
    <property type="entry name" value="6-PGluconate_DH-like_C_sf"/>
</dbReference>
<dbReference type="InterPro" id="IPR022694">
    <property type="entry name" value="3-OHacyl-CoA_DH"/>
</dbReference>
<dbReference type="EC" id="1.1.1.35" evidence="6"/>
<dbReference type="PANTHER" id="PTHR48075">
    <property type="entry name" value="3-HYDROXYACYL-COA DEHYDROGENASE FAMILY PROTEIN"/>
    <property type="match status" value="1"/>
</dbReference>
<dbReference type="InterPro" id="IPR006176">
    <property type="entry name" value="3-OHacyl-CoA_DH_NAD-bd"/>
</dbReference>
<dbReference type="EMBL" id="CP008822">
    <property type="protein sequence ID" value="AIM26553.1"/>
    <property type="molecule type" value="Genomic_DNA"/>
</dbReference>
<evidence type="ECO:0000313" key="6">
    <source>
        <dbReference type="EMBL" id="AIM26553.1"/>
    </source>
</evidence>
<dbReference type="RefSeq" id="WP_012020354.1">
    <property type="nucleotide sequence ID" value="NZ_AP019770.1"/>
</dbReference>
<dbReference type="FunFam" id="3.40.50.720:FF:000009">
    <property type="entry name" value="Fatty oxidation complex, alpha subunit"/>
    <property type="match status" value="1"/>
</dbReference>
<accession>A0A088E3L4</accession>
<feature type="binding site" evidence="3">
    <location>
        <position position="135"/>
    </location>
    <ligand>
        <name>NAD(+)</name>
        <dbReference type="ChEBI" id="CHEBI:57540"/>
    </ligand>
</feature>
<evidence type="ECO:0000256" key="1">
    <source>
        <dbReference type="ARBA" id="ARBA00023002"/>
    </source>
</evidence>
<sequence length="334" mass="37153" precursor="true">MKVFVIGSGVMGSGIGQVFAMAGHEVTLYDVKEEALKKAMEGIRWSLQKLQEKGSVKDVESVLSRIFTSRDLSEARDHLVIEAVFEDIKVKSDVLGRVSPLTDEIIASNTSSLPITELSRAVRNPERFLGMHFFNPPVLMKLVEVIRGDNTSEERFREALDIVKSLGKYPLPVRKDVFGFVVNRILFRLFTSACALLTQYTPHEIDYVAIKELGMPMGLIMLLDYTGLDVNYDISKEAERRGFPFKCDVLEGMVKSGKLGRKSGQGFYDWSKGKPEVKATSGPDPRELLRGAVEEAKWLISQGVVTREELETGLKLGLGMSRGILELGEILGVH</sequence>
<dbReference type="PRINTS" id="PR00411">
    <property type="entry name" value="PNDRDTASEI"/>
</dbReference>
<feature type="domain" description="3-hydroxyacyl-CoA dehydrogenase NAD binding" evidence="5">
    <location>
        <begin position="2"/>
        <end position="176"/>
    </location>
</feature>
<dbReference type="GO" id="GO:0006631">
    <property type="term" value="P:fatty acid metabolic process"/>
    <property type="evidence" value="ECO:0007669"/>
    <property type="project" value="InterPro"/>
</dbReference>
<evidence type="ECO:0000259" key="4">
    <source>
        <dbReference type="Pfam" id="PF00725"/>
    </source>
</evidence>
<keyword evidence="1 6" id="KW-0560">Oxidoreductase</keyword>
<dbReference type="PANTHER" id="PTHR48075:SF5">
    <property type="entry name" value="3-HYDROXYBUTYRYL-COA DEHYDROGENASE"/>
    <property type="match status" value="1"/>
</dbReference>
<dbReference type="SUPFAM" id="SSF51735">
    <property type="entry name" value="NAD(P)-binding Rossmann-fold domains"/>
    <property type="match status" value="1"/>
</dbReference>
<dbReference type="OrthoDB" id="39812at2157"/>
<organism evidence="6 7">
    <name type="scientific">Metallosphaera sedula</name>
    <dbReference type="NCBI Taxonomy" id="43687"/>
    <lineage>
        <taxon>Archaea</taxon>
        <taxon>Thermoproteota</taxon>
        <taxon>Thermoprotei</taxon>
        <taxon>Sulfolobales</taxon>
        <taxon>Sulfolobaceae</taxon>
        <taxon>Metallosphaera</taxon>
    </lineage>
</organism>
<dbReference type="GO" id="GO:0070403">
    <property type="term" value="F:NAD+ binding"/>
    <property type="evidence" value="ECO:0007669"/>
    <property type="project" value="InterPro"/>
</dbReference>
<dbReference type="InterPro" id="IPR036291">
    <property type="entry name" value="NAD(P)-bd_dom_sf"/>
</dbReference>
<gene>
    <name evidence="6" type="ORF">HA72_0389</name>
</gene>
<dbReference type="SUPFAM" id="SSF48179">
    <property type="entry name" value="6-phosphogluconate dehydrogenase C-terminal domain-like"/>
    <property type="match status" value="1"/>
</dbReference>
<dbReference type="Pfam" id="PF02737">
    <property type="entry name" value="3HCDH_N"/>
    <property type="match status" value="1"/>
</dbReference>
<evidence type="ECO:0000256" key="2">
    <source>
        <dbReference type="PIRSR" id="PIRSR000105-1"/>
    </source>
</evidence>
<dbReference type="GeneID" id="91754836"/>
<evidence type="ECO:0000313" key="7">
    <source>
        <dbReference type="Proteomes" id="UP000029084"/>
    </source>
</evidence>
<reference evidence="6 7" key="1">
    <citation type="journal article" date="2014" name="J. Bacteriol.">
        <title>Role of an Archaeal PitA Transporter in the Copper and Arsenic Resistance of Metallosphaera sedula, an Extreme Thermoacidophile.</title>
        <authorList>
            <person name="McCarthy S."/>
            <person name="Ai C."/>
            <person name="Wheaton G."/>
            <person name="Tevatia R."/>
            <person name="Eckrich V."/>
            <person name="Kelly R."/>
            <person name="Blum P."/>
        </authorList>
    </citation>
    <scope>NUCLEOTIDE SEQUENCE [LARGE SCALE GENOMIC DNA]</scope>
    <source>
        <strain evidence="6 7">CuR1</strain>
    </source>
</reference>
<feature type="binding site" evidence="3">
    <location>
        <position position="86"/>
    </location>
    <ligand>
        <name>NAD(+)</name>
        <dbReference type="ChEBI" id="CHEBI:57540"/>
    </ligand>
</feature>
<dbReference type="Proteomes" id="UP000029084">
    <property type="component" value="Chromosome"/>
</dbReference>
<feature type="site" description="Important for catalytic activity" evidence="2">
    <location>
        <position position="132"/>
    </location>
</feature>
<dbReference type="Gene3D" id="1.10.1040.10">
    <property type="entry name" value="N-(1-d-carboxylethyl)-l-norvaline Dehydrogenase, domain 2"/>
    <property type="match status" value="2"/>
</dbReference>
<name>A0A088E3L4_9CREN</name>
<protein>
    <submittedName>
        <fullName evidence="6">3-hydroxyacyl-CoA dehydrogenase</fullName>
        <ecNumber evidence="6">1.1.1.35</ecNumber>
    </submittedName>
</protein>
<feature type="binding site" evidence="3">
    <location>
        <position position="30"/>
    </location>
    <ligand>
        <name>NAD(+)</name>
        <dbReference type="ChEBI" id="CHEBI:57540"/>
    </ligand>
</feature>
<feature type="binding site" evidence="3">
    <location>
        <position position="91"/>
    </location>
    <ligand>
        <name>NAD(+)</name>
        <dbReference type="ChEBI" id="CHEBI:57540"/>
    </ligand>
</feature>
<proteinExistence type="predicted"/>